<dbReference type="FunFam" id="1.10.287.130:FF:000001">
    <property type="entry name" value="Two-component sensor histidine kinase"/>
    <property type="match status" value="1"/>
</dbReference>
<evidence type="ECO:0000256" key="12">
    <source>
        <dbReference type="ARBA" id="ARBA00023012"/>
    </source>
</evidence>
<evidence type="ECO:0000256" key="5">
    <source>
        <dbReference type="ARBA" id="ARBA00022553"/>
    </source>
</evidence>
<evidence type="ECO:0000256" key="3">
    <source>
        <dbReference type="ARBA" id="ARBA00012438"/>
    </source>
</evidence>
<evidence type="ECO:0000313" key="18">
    <source>
        <dbReference type="Proteomes" id="UP000501374"/>
    </source>
</evidence>
<keyword evidence="10" id="KW-0067">ATP-binding</keyword>
<dbReference type="SUPFAM" id="SSF158472">
    <property type="entry name" value="HAMP domain-like"/>
    <property type="match status" value="1"/>
</dbReference>
<dbReference type="EC" id="2.7.13.3" evidence="3"/>
<dbReference type="GO" id="GO:0005886">
    <property type="term" value="C:plasma membrane"/>
    <property type="evidence" value="ECO:0007669"/>
    <property type="project" value="UniProtKB-SubCell"/>
</dbReference>
<dbReference type="Gene3D" id="6.10.340.10">
    <property type="match status" value="1"/>
</dbReference>
<evidence type="ECO:0000256" key="7">
    <source>
        <dbReference type="ARBA" id="ARBA00022692"/>
    </source>
</evidence>
<feature type="transmembrane region" description="Helical" evidence="14">
    <location>
        <begin position="308"/>
        <end position="327"/>
    </location>
</feature>
<evidence type="ECO:0000256" key="14">
    <source>
        <dbReference type="SAM" id="Phobius"/>
    </source>
</evidence>
<name>A0A6H0THG1_BACTU</name>
<dbReference type="GO" id="GO:0000156">
    <property type="term" value="F:phosphorelay response regulator activity"/>
    <property type="evidence" value="ECO:0007669"/>
    <property type="project" value="TreeGrafter"/>
</dbReference>
<dbReference type="SMART" id="SM00387">
    <property type="entry name" value="HATPase_c"/>
    <property type="match status" value="1"/>
</dbReference>
<evidence type="ECO:0000256" key="13">
    <source>
        <dbReference type="ARBA" id="ARBA00023136"/>
    </source>
</evidence>
<dbReference type="Pfam" id="PF00512">
    <property type="entry name" value="HisKA"/>
    <property type="match status" value="1"/>
</dbReference>
<evidence type="ECO:0000256" key="1">
    <source>
        <dbReference type="ARBA" id="ARBA00000085"/>
    </source>
</evidence>
<dbReference type="GO" id="GO:0030295">
    <property type="term" value="F:protein kinase activator activity"/>
    <property type="evidence" value="ECO:0007669"/>
    <property type="project" value="TreeGrafter"/>
</dbReference>
<gene>
    <name evidence="17" type="ORF">EVG22_11870</name>
</gene>
<evidence type="ECO:0000259" key="15">
    <source>
        <dbReference type="PROSITE" id="PS50109"/>
    </source>
</evidence>
<dbReference type="CDD" id="cd06225">
    <property type="entry name" value="HAMP"/>
    <property type="match status" value="1"/>
</dbReference>
<evidence type="ECO:0000256" key="4">
    <source>
        <dbReference type="ARBA" id="ARBA00022475"/>
    </source>
</evidence>
<dbReference type="SMART" id="SM00388">
    <property type="entry name" value="HisKA"/>
    <property type="match status" value="1"/>
</dbReference>
<dbReference type="InterPro" id="IPR003594">
    <property type="entry name" value="HATPase_dom"/>
</dbReference>
<evidence type="ECO:0000313" key="17">
    <source>
        <dbReference type="EMBL" id="QIW19124.1"/>
    </source>
</evidence>
<dbReference type="GO" id="GO:0007234">
    <property type="term" value="P:osmosensory signaling via phosphorelay pathway"/>
    <property type="evidence" value="ECO:0007669"/>
    <property type="project" value="TreeGrafter"/>
</dbReference>
<keyword evidence="7 14" id="KW-0812">Transmembrane</keyword>
<evidence type="ECO:0000256" key="8">
    <source>
        <dbReference type="ARBA" id="ARBA00022741"/>
    </source>
</evidence>
<dbReference type="InterPro" id="IPR050351">
    <property type="entry name" value="BphY/WalK/GraS-like"/>
</dbReference>
<dbReference type="InterPro" id="IPR036890">
    <property type="entry name" value="HATPase_C_sf"/>
</dbReference>
<protein>
    <recommendedName>
        <fullName evidence="3">histidine kinase</fullName>
        <ecNumber evidence="3">2.7.13.3</ecNumber>
    </recommendedName>
</protein>
<dbReference type="InterPro" id="IPR005467">
    <property type="entry name" value="His_kinase_dom"/>
</dbReference>
<keyword evidence="6" id="KW-0808">Transferase</keyword>
<dbReference type="GO" id="GO:0005524">
    <property type="term" value="F:ATP binding"/>
    <property type="evidence" value="ECO:0007669"/>
    <property type="project" value="UniProtKB-KW"/>
</dbReference>
<keyword evidence="11 14" id="KW-1133">Transmembrane helix</keyword>
<dbReference type="RefSeq" id="WP_172553742.1">
    <property type="nucleotide sequence ID" value="NZ_CP035727.2"/>
</dbReference>
<dbReference type="PRINTS" id="PR00344">
    <property type="entry name" value="BCTRLSENSOR"/>
</dbReference>
<keyword evidence="5" id="KW-0597">Phosphoprotein</keyword>
<keyword evidence="8" id="KW-0547">Nucleotide-binding</keyword>
<dbReference type="PANTHER" id="PTHR42878">
    <property type="entry name" value="TWO-COMPONENT HISTIDINE KINASE"/>
    <property type="match status" value="1"/>
</dbReference>
<evidence type="ECO:0000256" key="11">
    <source>
        <dbReference type="ARBA" id="ARBA00022989"/>
    </source>
</evidence>
<reference evidence="18" key="1">
    <citation type="submission" date="2019-02" db="EMBL/GenBank/DDBJ databases">
        <title>Structural and Functional analysis of Lanthipeptide from Bacillus thuringiensis serovar andalousiensis B23193.</title>
        <authorList>
            <person name="Andreeva J.V."/>
            <person name="Grigoreva A."/>
        </authorList>
    </citation>
    <scope>NUCLEOTIDE SEQUENCE [LARGE SCALE GENOMIC DNA]</scope>
    <source>
        <strain evidence="18">B23193</strain>
    </source>
</reference>
<evidence type="ECO:0000256" key="6">
    <source>
        <dbReference type="ARBA" id="ARBA00022679"/>
    </source>
</evidence>
<feature type="domain" description="Histidine kinase" evidence="15">
    <location>
        <begin position="403"/>
        <end position="616"/>
    </location>
</feature>
<dbReference type="AlphaFoldDB" id="A0A6H0THG1"/>
<accession>A0A6H0THG1</accession>
<dbReference type="PROSITE" id="PS50109">
    <property type="entry name" value="HIS_KIN"/>
    <property type="match status" value="1"/>
</dbReference>
<dbReference type="Gene3D" id="1.10.287.130">
    <property type="match status" value="1"/>
</dbReference>
<dbReference type="PROSITE" id="PS50885">
    <property type="entry name" value="HAMP"/>
    <property type="match status" value="1"/>
</dbReference>
<evidence type="ECO:0000256" key="9">
    <source>
        <dbReference type="ARBA" id="ARBA00022777"/>
    </source>
</evidence>
<dbReference type="PANTHER" id="PTHR42878:SF3">
    <property type="entry name" value="HISTIDINE PROTEIN KINASE SAES"/>
    <property type="match status" value="1"/>
</dbReference>
<evidence type="ECO:0000256" key="10">
    <source>
        <dbReference type="ARBA" id="ARBA00022840"/>
    </source>
</evidence>
<dbReference type="InterPro" id="IPR004358">
    <property type="entry name" value="Sig_transdc_His_kin-like_C"/>
</dbReference>
<dbReference type="InterPro" id="IPR003661">
    <property type="entry name" value="HisK_dim/P_dom"/>
</dbReference>
<dbReference type="InterPro" id="IPR036097">
    <property type="entry name" value="HisK_dim/P_sf"/>
</dbReference>
<dbReference type="GO" id="GO:0000155">
    <property type="term" value="F:phosphorelay sensor kinase activity"/>
    <property type="evidence" value="ECO:0007669"/>
    <property type="project" value="InterPro"/>
</dbReference>
<comment type="subcellular location">
    <subcellularLocation>
        <location evidence="2">Cell membrane</location>
        <topology evidence="2">Multi-pass membrane protein</topology>
    </subcellularLocation>
</comment>
<dbReference type="SUPFAM" id="SSF47384">
    <property type="entry name" value="Homodimeric domain of signal transducing histidine kinase"/>
    <property type="match status" value="1"/>
</dbReference>
<dbReference type="SUPFAM" id="SSF55874">
    <property type="entry name" value="ATPase domain of HSP90 chaperone/DNA topoisomerase II/histidine kinase"/>
    <property type="match status" value="1"/>
</dbReference>
<keyword evidence="4" id="KW-1003">Cell membrane</keyword>
<proteinExistence type="predicted"/>
<evidence type="ECO:0000256" key="2">
    <source>
        <dbReference type="ARBA" id="ARBA00004651"/>
    </source>
</evidence>
<comment type="catalytic activity">
    <reaction evidence="1">
        <text>ATP + protein L-histidine = ADP + protein N-phospho-L-histidine.</text>
        <dbReference type="EC" id="2.7.13.3"/>
    </reaction>
</comment>
<evidence type="ECO:0000259" key="16">
    <source>
        <dbReference type="PROSITE" id="PS50885"/>
    </source>
</evidence>
<keyword evidence="12" id="KW-0902">Two-component regulatory system</keyword>
<dbReference type="CDD" id="cd00082">
    <property type="entry name" value="HisKA"/>
    <property type="match status" value="1"/>
</dbReference>
<dbReference type="SMART" id="SM00304">
    <property type="entry name" value="HAMP"/>
    <property type="match status" value="1"/>
</dbReference>
<dbReference type="InterPro" id="IPR003660">
    <property type="entry name" value="HAMP_dom"/>
</dbReference>
<organism evidence="17 18">
    <name type="scientific">Bacillus thuringiensis serovar andalousiensis</name>
    <dbReference type="NCBI Taxonomy" id="257985"/>
    <lineage>
        <taxon>Bacteria</taxon>
        <taxon>Bacillati</taxon>
        <taxon>Bacillota</taxon>
        <taxon>Bacilli</taxon>
        <taxon>Bacillales</taxon>
        <taxon>Bacillaceae</taxon>
        <taxon>Bacillus</taxon>
        <taxon>Bacillus cereus group</taxon>
    </lineage>
</organism>
<feature type="domain" description="HAMP" evidence="16">
    <location>
        <begin position="329"/>
        <end position="381"/>
    </location>
</feature>
<keyword evidence="13 14" id="KW-0472">Membrane</keyword>
<dbReference type="Proteomes" id="UP000501374">
    <property type="component" value="Chromosome"/>
</dbReference>
<dbReference type="Gene3D" id="3.30.565.10">
    <property type="entry name" value="Histidine kinase-like ATPase, C-terminal domain"/>
    <property type="match status" value="1"/>
</dbReference>
<dbReference type="Pfam" id="PF00672">
    <property type="entry name" value="HAMP"/>
    <property type="match status" value="1"/>
</dbReference>
<keyword evidence="9 17" id="KW-0418">Kinase</keyword>
<sequence length="616" mass="71428">MRKGIVLKLFALTTALCMLILATIFIGQTIFFKQYYANRKVEDIKVNLNSFEKNYLNYAGSAEGIQKLEQDFLRENNTWITTLDQNGNLKHADDFYFEVTIDRRQQKSFGQQIFKIPLYNLVNIEEIDNKLSDPFLGQEIYFSGVKKGDSFIPFSFALGKQNLNGSNKPLEKAFQEKMKLDEEKKRADQEQLVKEKKPAVQEESAQELDTYIRGRVTKVQFPDVKGLVNPIYKNSLFLDSIKEFQRDVLLNESNQIEYSIKTMDYEKNDIKYKLLIKPMEERDGSVTYIYAMASLQPVDEAVQMVQDYYIYIIAFVVVLIFLASFYYSKQIAKPLLKINDTTKKIAHLDFTEQIPITSKDEIGDLSKNINVLSNKLHSHIGQLEQDIEKERKLENTRKEFISGVSHELKTPLSIMKSCISILKDGVAEHKKEYYFQAMEREVDKMDTLILDMLELAKFESGTYKMKKDVFYIDTVIEDICEHLSVDIEKKELHVHKNICSFEVVANQSRIEQVIVNFITNAIRYTPNTEDIIISTIDEKDRIKVCIENKGTHIEEEQLDKIWDRFYRVDAARQRSQGGTGLGLAISKNILELHDAEYGAENTEDGVLFYFYLPKKA</sequence>
<dbReference type="FunFam" id="3.30.565.10:FF:000118">
    <property type="entry name" value="Two-component sensor histidine kinase"/>
    <property type="match status" value="1"/>
</dbReference>
<dbReference type="Pfam" id="PF02518">
    <property type="entry name" value="HATPase_c"/>
    <property type="match status" value="1"/>
</dbReference>
<dbReference type="EMBL" id="CP035727">
    <property type="protein sequence ID" value="QIW19124.1"/>
    <property type="molecule type" value="Genomic_DNA"/>
</dbReference>